<feature type="transmembrane region" description="Helical" evidence="6">
    <location>
        <begin position="497"/>
        <end position="516"/>
    </location>
</feature>
<evidence type="ECO:0000256" key="7">
    <source>
        <dbReference type="SAM" id="SignalP"/>
    </source>
</evidence>
<evidence type="ECO:0000256" key="5">
    <source>
        <dbReference type="ARBA" id="ARBA00023136"/>
    </source>
</evidence>
<feature type="domain" description="Cytochrome c assembly protein" evidence="8">
    <location>
        <begin position="346"/>
        <end position="550"/>
    </location>
</feature>
<dbReference type="RefSeq" id="WP_344927543.1">
    <property type="nucleotide sequence ID" value="NZ_BAABCW010000008.1"/>
</dbReference>
<dbReference type="Proteomes" id="UP001500459">
    <property type="component" value="Unassembled WGS sequence"/>
</dbReference>
<dbReference type="PANTHER" id="PTHR30071:SF1">
    <property type="entry name" value="CYTOCHROME B_B6 PROTEIN-RELATED"/>
    <property type="match status" value="1"/>
</dbReference>
<keyword evidence="7" id="KW-0732">Signal</keyword>
<dbReference type="Pfam" id="PF01578">
    <property type="entry name" value="Cytochrom_C_asm"/>
    <property type="match status" value="1"/>
</dbReference>
<feature type="transmembrane region" description="Helical" evidence="6">
    <location>
        <begin position="317"/>
        <end position="340"/>
    </location>
</feature>
<evidence type="ECO:0000256" key="6">
    <source>
        <dbReference type="SAM" id="Phobius"/>
    </source>
</evidence>
<evidence type="ECO:0000256" key="1">
    <source>
        <dbReference type="ARBA" id="ARBA00004141"/>
    </source>
</evidence>
<feature type="transmembrane region" description="Helical" evidence="6">
    <location>
        <begin position="286"/>
        <end position="305"/>
    </location>
</feature>
<keyword evidence="4 6" id="KW-1133">Transmembrane helix</keyword>
<keyword evidence="2 6" id="KW-0812">Transmembrane</keyword>
<evidence type="ECO:0000313" key="9">
    <source>
        <dbReference type="EMBL" id="GAA3509729.1"/>
    </source>
</evidence>
<feature type="transmembrane region" description="Helical" evidence="6">
    <location>
        <begin position="523"/>
        <end position="546"/>
    </location>
</feature>
<evidence type="ECO:0000259" key="8">
    <source>
        <dbReference type="Pfam" id="PF01578"/>
    </source>
</evidence>
<dbReference type="EMBL" id="BAABCW010000008">
    <property type="protein sequence ID" value="GAA3509729.1"/>
    <property type="molecule type" value="Genomic_DNA"/>
</dbReference>
<evidence type="ECO:0000256" key="3">
    <source>
        <dbReference type="ARBA" id="ARBA00022748"/>
    </source>
</evidence>
<keyword evidence="5 6" id="KW-0472">Membrane</keyword>
<sequence length="590" mass="67777">MRIKKIRYSFFFFLIICVPSIEAQQLHHLKTHELIERQWIDPDHAENFATIQVQDFQGRIKPIHTLAIDLLRKIHGKSTFKYLDKNNEDKILSATQVFLGMQYRPDSWQLLEFIKIEKKAIPELQKYISINALGYTSAAQFFDFQGNYKLKEIVAAAFAKAPGKRTVFDKDIIKIDERINIVWSIFNGQFLKIFPKTGDQNQTWYTPAQVDIKFVGDDQLLFNKIIPTYLEQLEKGQKSKNWTTANETVSIIKNFQLKQGGAIVLSTKKVRWEIWFNKNMVFLKTLIAYTLLGIILLIFNFIKVFTKVNFYVSKIIIVTIILLSLVFLFHGFGIVMRWYISGHAPWSNGYEATIFISWVGMFAGLLFSKKNTFTPAVAAILAMCLLGIAQGSLMNPEITNLVPVLKSYWLLIHVAIITGSYGFLALGSLLALIVLILMSTNTYSKTTKTHNTIQELTNINQLTSTIGLFMLTIGTFLGGIWANESWGRYWGWDPKETWALISIIIYSFVLHIRIILPKNYMYFYNVCSFFSLGSLIMTFFGVNYYLSGLHSYAKGDPFPIPTWIYIAIPIAVIISIFPKIKQKNKTLNTF</sequence>
<feature type="chain" id="PRO_5045082157" description="Cytochrome c assembly protein domain-containing protein" evidence="7">
    <location>
        <begin position="24"/>
        <end position="590"/>
    </location>
</feature>
<proteinExistence type="predicted"/>
<feature type="signal peptide" evidence="7">
    <location>
        <begin position="1"/>
        <end position="23"/>
    </location>
</feature>
<feature type="transmembrane region" description="Helical" evidence="6">
    <location>
        <begin position="352"/>
        <end position="368"/>
    </location>
</feature>
<feature type="transmembrane region" description="Helical" evidence="6">
    <location>
        <begin position="459"/>
        <end position="482"/>
    </location>
</feature>
<feature type="transmembrane region" description="Helical" evidence="6">
    <location>
        <begin position="408"/>
        <end position="438"/>
    </location>
</feature>
<gene>
    <name evidence="9" type="ORF">GCM10022393_23180</name>
</gene>
<evidence type="ECO:0000256" key="4">
    <source>
        <dbReference type="ARBA" id="ARBA00022989"/>
    </source>
</evidence>
<name>A0ABP6ULW3_9FLAO</name>
<comment type="caution">
    <text evidence="9">The sequence shown here is derived from an EMBL/GenBank/DDBJ whole genome shotgun (WGS) entry which is preliminary data.</text>
</comment>
<evidence type="ECO:0000313" key="10">
    <source>
        <dbReference type="Proteomes" id="UP001500459"/>
    </source>
</evidence>
<feature type="transmembrane region" description="Helical" evidence="6">
    <location>
        <begin position="558"/>
        <end position="577"/>
    </location>
</feature>
<organism evidence="9 10">
    <name type="scientific">Aquimarina addita</name>
    <dbReference type="NCBI Taxonomy" id="870485"/>
    <lineage>
        <taxon>Bacteria</taxon>
        <taxon>Pseudomonadati</taxon>
        <taxon>Bacteroidota</taxon>
        <taxon>Flavobacteriia</taxon>
        <taxon>Flavobacteriales</taxon>
        <taxon>Flavobacteriaceae</taxon>
        <taxon>Aquimarina</taxon>
    </lineage>
</organism>
<protein>
    <recommendedName>
        <fullName evidence="8">Cytochrome c assembly protein domain-containing protein</fullName>
    </recommendedName>
</protein>
<reference evidence="10" key="1">
    <citation type="journal article" date="2019" name="Int. J. Syst. Evol. Microbiol.">
        <title>The Global Catalogue of Microorganisms (GCM) 10K type strain sequencing project: providing services to taxonomists for standard genome sequencing and annotation.</title>
        <authorList>
            <consortium name="The Broad Institute Genomics Platform"/>
            <consortium name="The Broad Institute Genome Sequencing Center for Infectious Disease"/>
            <person name="Wu L."/>
            <person name="Ma J."/>
        </authorList>
    </citation>
    <scope>NUCLEOTIDE SEQUENCE [LARGE SCALE GENOMIC DNA]</scope>
    <source>
        <strain evidence="10">JCM 17106</strain>
    </source>
</reference>
<dbReference type="InterPro" id="IPR045062">
    <property type="entry name" value="Cyt_c_biogenesis_CcsA/CcmC"/>
</dbReference>
<feature type="transmembrane region" description="Helical" evidence="6">
    <location>
        <begin position="375"/>
        <end position="393"/>
    </location>
</feature>
<comment type="subcellular location">
    <subcellularLocation>
        <location evidence="1">Membrane</location>
        <topology evidence="1">Multi-pass membrane protein</topology>
    </subcellularLocation>
</comment>
<dbReference type="PANTHER" id="PTHR30071">
    <property type="entry name" value="HEME EXPORTER PROTEIN C"/>
    <property type="match status" value="1"/>
</dbReference>
<keyword evidence="3" id="KW-0201">Cytochrome c-type biogenesis</keyword>
<evidence type="ECO:0000256" key="2">
    <source>
        <dbReference type="ARBA" id="ARBA00022692"/>
    </source>
</evidence>
<dbReference type="InterPro" id="IPR002541">
    <property type="entry name" value="Cyt_c_assembly"/>
</dbReference>
<accession>A0ABP6ULW3</accession>
<keyword evidence="10" id="KW-1185">Reference proteome</keyword>